<evidence type="ECO:0000313" key="4">
    <source>
        <dbReference type="Proteomes" id="UP001171945"/>
    </source>
</evidence>
<feature type="domain" description="Type II/III secretion system secretin-like" evidence="2">
    <location>
        <begin position="9"/>
        <end position="124"/>
    </location>
</feature>
<proteinExistence type="inferred from homology"/>
<comment type="caution">
    <text evidence="3">The sequence shown here is derived from an EMBL/GenBank/DDBJ whole genome shotgun (WGS) entry which is preliminary data.</text>
</comment>
<dbReference type="EMBL" id="JAUCGM010000587">
    <property type="protein sequence ID" value="MDM8563346.1"/>
    <property type="molecule type" value="Genomic_DNA"/>
</dbReference>
<dbReference type="PROSITE" id="PS00875">
    <property type="entry name" value="T2SP_D"/>
    <property type="match status" value="1"/>
</dbReference>
<dbReference type="InterPro" id="IPR004845">
    <property type="entry name" value="T2SS_GspD_CS"/>
</dbReference>
<dbReference type="InterPro" id="IPR051808">
    <property type="entry name" value="Type_IV_pilus_biogenesis"/>
</dbReference>
<protein>
    <submittedName>
        <fullName evidence="3">Type IV pilus secretin PilQ</fullName>
    </submittedName>
</protein>
<comment type="similarity">
    <text evidence="1">Belongs to the bacterial secretin family.</text>
</comment>
<dbReference type="PANTHER" id="PTHR30604:SF1">
    <property type="entry name" value="DNA UTILIZATION PROTEIN HOFQ"/>
    <property type="match status" value="1"/>
</dbReference>
<dbReference type="PANTHER" id="PTHR30604">
    <property type="entry name" value="PROTEIN TRANSPORT PROTEIN HOFQ"/>
    <property type="match status" value="1"/>
</dbReference>
<sequence length="127" mass="13789">YVQPGAVGGASTLVFKKAVLELKVTPQITPDGRVSLTLDVKKDSRDSDVGGIPSIATRQVSTTVLVDNGETVVLGGVYERSTSNTLDRVPFFADLPFVGHLFKRRSSRDQKSELLIFVTPKILKDKS</sequence>
<reference evidence="3" key="1">
    <citation type="submission" date="2023-06" db="EMBL/GenBank/DDBJ databases">
        <title>Uncultivated large filamentous bacteria from sulfidic sediments reveal new species and different genomic features in energy metabolism and defense.</title>
        <authorList>
            <person name="Fonseca A."/>
        </authorList>
    </citation>
    <scope>NUCLEOTIDE SEQUENCE</scope>
    <source>
        <strain evidence="3">HSG4</strain>
    </source>
</reference>
<feature type="non-terminal residue" evidence="3">
    <location>
        <position position="1"/>
    </location>
</feature>
<dbReference type="InterPro" id="IPR004846">
    <property type="entry name" value="T2SS/T3SS_dom"/>
</dbReference>
<keyword evidence="4" id="KW-1185">Reference proteome</keyword>
<gene>
    <name evidence="3" type="ORF">QUF54_08330</name>
</gene>
<dbReference type="Proteomes" id="UP001171945">
    <property type="component" value="Unassembled WGS sequence"/>
</dbReference>
<evidence type="ECO:0000256" key="1">
    <source>
        <dbReference type="RuleBase" id="RU004003"/>
    </source>
</evidence>
<evidence type="ECO:0000259" key="2">
    <source>
        <dbReference type="Pfam" id="PF00263"/>
    </source>
</evidence>
<organism evidence="3 4">
    <name type="scientific">Candidatus Marithioploca araucensis</name>
    <dbReference type="NCBI Taxonomy" id="70273"/>
    <lineage>
        <taxon>Bacteria</taxon>
        <taxon>Pseudomonadati</taxon>
        <taxon>Pseudomonadota</taxon>
        <taxon>Gammaproteobacteria</taxon>
        <taxon>Thiotrichales</taxon>
        <taxon>Thiotrichaceae</taxon>
        <taxon>Candidatus Marithioploca</taxon>
    </lineage>
</organism>
<name>A0ABT7VUV9_9GAMM</name>
<dbReference type="Pfam" id="PF00263">
    <property type="entry name" value="Secretin"/>
    <property type="match status" value="1"/>
</dbReference>
<accession>A0ABT7VUV9</accession>
<evidence type="ECO:0000313" key="3">
    <source>
        <dbReference type="EMBL" id="MDM8563346.1"/>
    </source>
</evidence>